<gene>
    <name evidence="1" type="ORF">NQ176_g8356</name>
</gene>
<name>A0ACC1MTM5_9HYPO</name>
<dbReference type="EMBL" id="JANJQO010001607">
    <property type="protein sequence ID" value="KAJ2970078.1"/>
    <property type="molecule type" value="Genomic_DNA"/>
</dbReference>
<sequence length="422" mass="47790">MTSPPYISFGGECSGENVTRSDKRRKISEISSVSIGPAKDTGCNSIYAWRSADTYAGQSLLARSPEEFQAFVGPTSWLQPTVQNYVGFLPDRPEVSARLIPDSVPPHWVGKVLDFFQQWKINGNGAPDRRENAPQKGIGDEHGTTRFLACPFCKYAPTDYPSCLTKQFDAIARLKEHIKRKHMKPICCPRCFDVFETETDRDRHLRRDLRCTKRELRVIQGYDTLNREHQAAMTMRVNTKRTVQEQYNVLFHAFFPGARKPRNPWVDDALLKLMTDWEQFVRQDWRGIRDGMLGHLPPSLTDSEAWTREFGDLIVNAARTELIEEQVSGRARSAKAIPAYRWCPPSIDGVGGAEHLQGTGAHATVATLHHSTSRLQTAADTSSGHDNLEWSKFVMEPYPFNNEPDTTPYADLDNDFLTSIQN</sequence>
<evidence type="ECO:0000313" key="2">
    <source>
        <dbReference type="Proteomes" id="UP001143910"/>
    </source>
</evidence>
<reference evidence="1" key="1">
    <citation type="submission" date="2022-08" db="EMBL/GenBank/DDBJ databases">
        <title>Genome Sequence of Lecanicillium fungicola.</title>
        <authorList>
            <person name="Buettner E."/>
        </authorList>
    </citation>
    <scope>NUCLEOTIDE SEQUENCE</scope>
    <source>
        <strain evidence="1">Babe33</strain>
    </source>
</reference>
<protein>
    <submittedName>
        <fullName evidence="1">Uncharacterized protein</fullName>
    </submittedName>
</protein>
<dbReference type="Proteomes" id="UP001143910">
    <property type="component" value="Unassembled WGS sequence"/>
</dbReference>
<organism evidence="1 2">
    <name type="scientific">Zarea fungicola</name>
    <dbReference type="NCBI Taxonomy" id="93591"/>
    <lineage>
        <taxon>Eukaryota</taxon>
        <taxon>Fungi</taxon>
        <taxon>Dikarya</taxon>
        <taxon>Ascomycota</taxon>
        <taxon>Pezizomycotina</taxon>
        <taxon>Sordariomycetes</taxon>
        <taxon>Hypocreomycetidae</taxon>
        <taxon>Hypocreales</taxon>
        <taxon>Cordycipitaceae</taxon>
        <taxon>Zarea</taxon>
    </lineage>
</organism>
<accession>A0ACC1MTM5</accession>
<comment type="caution">
    <text evidence="1">The sequence shown here is derived from an EMBL/GenBank/DDBJ whole genome shotgun (WGS) entry which is preliminary data.</text>
</comment>
<evidence type="ECO:0000313" key="1">
    <source>
        <dbReference type="EMBL" id="KAJ2970078.1"/>
    </source>
</evidence>
<proteinExistence type="predicted"/>
<keyword evidence="2" id="KW-1185">Reference proteome</keyword>